<proteinExistence type="predicted"/>
<dbReference type="PRINTS" id="PR00184">
    <property type="entry name" value="NEISSPPORIN"/>
</dbReference>
<feature type="domain" description="Porin" evidence="12">
    <location>
        <begin position="8"/>
        <end position="368"/>
    </location>
</feature>
<dbReference type="EMBL" id="CP026113">
    <property type="protein sequence ID" value="AUT64520.1"/>
    <property type="molecule type" value="Genomic_DNA"/>
</dbReference>
<protein>
    <submittedName>
        <fullName evidence="13">Porin</fullName>
    </submittedName>
</protein>
<organism evidence="13 14">
    <name type="scientific">Paraburkholderia terrae</name>
    <dbReference type="NCBI Taxonomy" id="311230"/>
    <lineage>
        <taxon>Bacteria</taxon>
        <taxon>Pseudomonadati</taxon>
        <taxon>Pseudomonadota</taxon>
        <taxon>Betaproteobacteria</taxon>
        <taxon>Burkholderiales</taxon>
        <taxon>Burkholderiaceae</taxon>
        <taxon>Paraburkholderia</taxon>
    </lineage>
</organism>
<sequence>MRYWRWASTAAVLLISAKASAQSNVLIYGIIDYGLNFVNNAQTAVPGGGRTGSHQYAMSSSIMQGNRLGFRGTEDLGGGYQAIFVLENGFDIGTGTLGQGGNIFGRQAYVGVSSPYGTITLGRQYDSVVDFIGPITGAVGNGTYSLHGNDINNFGNTYRVNNAIKFTSNTYGGFKFGGLYSFGGVAGSFGTNSVYSAGASYANGPFTAALGYLRARDPNRSFFGNNPNSSATANNLGAISGVQTNPVYGGFDSAAYYQVMGAAFQYGSQGLVLGFDYSHIIFGDLNSPSSGTLALTNPRGYTGTATFNSYNLFTRYAVSPFLWLNGSYDYLVGGAIDGKEGAKYHMFNASVDYFLSKRTDVYFMANYQIASGKDSTGQSAVASYLTITPSNTSHQVVLRVGMRHRF</sequence>
<keyword evidence="10" id="KW-0998">Cell outer membrane</keyword>
<dbReference type="PANTHER" id="PTHR34501">
    <property type="entry name" value="PROTEIN YDDL-RELATED"/>
    <property type="match status" value="1"/>
</dbReference>
<dbReference type="InterPro" id="IPR033900">
    <property type="entry name" value="Gram_neg_porin_domain"/>
</dbReference>
<keyword evidence="5" id="KW-0812">Transmembrane</keyword>
<accession>A0A2I8EYE1</accession>
<dbReference type="RefSeq" id="WP_042305963.1">
    <property type="nucleotide sequence ID" value="NZ_CP026113.1"/>
</dbReference>
<evidence type="ECO:0000256" key="4">
    <source>
        <dbReference type="ARBA" id="ARBA00022452"/>
    </source>
</evidence>
<evidence type="ECO:0000256" key="11">
    <source>
        <dbReference type="SAM" id="SignalP"/>
    </source>
</evidence>
<dbReference type="Proteomes" id="UP000243502">
    <property type="component" value="Chromosome 3"/>
</dbReference>
<evidence type="ECO:0000256" key="9">
    <source>
        <dbReference type="ARBA" id="ARBA00023136"/>
    </source>
</evidence>
<dbReference type="SUPFAM" id="SSF56935">
    <property type="entry name" value="Porins"/>
    <property type="match status" value="1"/>
</dbReference>
<dbReference type="GO" id="GO:0009279">
    <property type="term" value="C:cell outer membrane"/>
    <property type="evidence" value="ECO:0007669"/>
    <property type="project" value="UniProtKB-SubCell"/>
</dbReference>
<dbReference type="InterPro" id="IPR050298">
    <property type="entry name" value="Gram-neg_bact_OMP"/>
</dbReference>
<evidence type="ECO:0000256" key="3">
    <source>
        <dbReference type="ARBA" id="ARBA00022448"/>
    </source>
</evidence>
<reference evidence="13 14" key="1">
    <citation type="submission" date="2018-01" db="EMBL/GenBank/DDBJ databases">
        <title>Species boundaries and ecological features among Paraburkholderia terrae DSMZ17804T, P. hospita DSMZ17164T and P. caribensis DSMZ13236T.</title>
        <authorList>
            <person name="Pratama A.A."/>
        </authorList>
    </citation>
    <scope>NUCLEOTIDE SEQUENCE [LARGE SCALE GENOMIC DNA]</scope>
    <source>
        <strain evidence="13 14">DSM 17804</strain>
    </source>
</reference>
<dbReference type="OrthoDB" id="8999469at2"/>
<dbReference type="Gene3D" id="2.40.160.10">
    <property type="entry name" value="Porin"/>
    <property type="match status" value="1"/>
</dbReference>
<comment type="subcellular location">
    <subcellularLocation>
        <location evidence="1">Cell outer membrane</location>
        <topology evidence="1">Multi-pass membrane protein</topology>
    </subcellularLocation>
</comment>
<feature type="signal peptide" evidence="11">
    <location>
        <begin position="1"/>
        <end position="21"/>
    </location>
</feature>
<comment type="subunit">
    <text evidence="2">Homotrimer.</text>
</comment>
<evidence type="ECO:0000313" key="14">
    <source>
        <dbReference type="Proteomes" id="UP000243502"/>
    </source>
</evidence>
<keyword evidence="3" id="KW-0813">Transport</keyword>
<evidence type="ECO:0000256" key="6">
    <source>
        <dbReference type="ARBA" id="ARBA00022729"/>
    </source>
</evidence>
<dbReference type="AlphaFoldDB" id="A0A2I8EYE1"/>
<evidence type="ECO:0000256" key="10">
    <source>
        <dbReference type="ARBA" id="ARBA00023237"/>
    </source>
</evidence>
<keyword evidence="4" id="KW-1134">Transmembrane beta strand</keyword>
<dbReference type="Pfam" id="PF13609">
    <property type="entry name" value="Porin_4"/>
    <property type="match status" value="1"/>
</dbReference>
<keyword evidence="7" id="KW-0406">Ion transport</keyword>
<dbReference type="InterPro" id="IPR002299">
    <property type="entry name" value="Porin_Neis"/>
</dbReference>
<evidence type="ECO:0000259" key="12">
    <source>
        <dbReference type="Pfam" id="PF13609"/>
    </source>
</evidence>
<evidence type="ECO:0000313" key="13">
    <source>
        <dbReference type="EMBL" id="AUT64520.1"/>
    </source>
</evidence>
<keyword evidence="6 11" id="KW-0732">Signal</keyword>
<dbReference type="GO" id="GO:0046930">
    <property type="term" value="C:pore complex"/>
    <property type="evidence" value="ECO:0007669"/>
    <property type="project" value="UniProtKB-KW"/>
</dbReference>
<evidence type="ECO:0000256" key="5">
    <source>
        <dbReference type="ARBA" id="ARBA00022692"/>
    </source>
</evidence>
<keyword evidence="9" id="KW-0472">Membrane</keyword>
<dbReference type="InterPro" id="IPR023614">
    <property type="entry name" value="Porin_dom_sf"/>
</dbReference>
<dbReference type="CDD" id="cd00342">
    <property type="entry name" value="gram_neg_porins"/>
    <property type="match status" value="1"/>
</dbReference>
<dbReference type="KEGG" id="pter:C2L65_33195"/>
<dbReference type="PANTHER" id="PTHR34501:SF9">
    <property type="entry name" value="MAJOR OUTER MEMBRANE PROTEIN P.IA"/>
    <property type="match status" value="1"/>
</dbReference>
<evidence type="ECO:0000256" key="1">
    <source>
        <dbReference type="ARBA" id="ARBA00004571"/>
    </source>
</evidence>
<dbReference type="GO" id="GO:0015288">
    <property type="term" value="F:porin activity"/>
    <property type="evidence" value="ECO:0007669"/>
    <property type="project" value="UniProtKB-KW"/>
</dbReference>
<evidence type="ECO:0000256" key="7">
    <source>
        <dbReference type="ARBA" id="ARBA00023065"/>
    </source>
</evidence>
<keyword evidence="8" id="KW-0626">Porin</keyword>
<feature type="chain" id="PRO_5014389839" evidence="11">
    <location>
        <begin position="22"/>
        <end position="406"/>
    </location>
</feature>
<evidence type="ECO:0000256" key="2">
    <source>
        <dbReference type="ARBA" id="ARBA00011233"/>
    </source>
</evidence>
<evidence type="ECO:0000256" key="8">
    <source>
        <dbReference type="ARBA" id="ARBA00023114"/>
    </source>
</evidence>
<gene>
    <name evidence="13" type="ORF">C2L65_33195</name>
</gene>
<name>A0A2I8EYE1_9BURK</name>
<dbReference type="GO" id="GO:0006811">
    <property type="term" value="P:monoatomic ion transport"/>
    <property type="evidence" value="ECO:0007669"/>
    <property type="project" value="UniProtKB-KW"/>
</dbReference>